<organism evidence="2 3">
    <name type="scientific">Uncinula necator</name>
    <name type="common">Grape powdery mildew</name>
    <dbReference type="NCBI Taxonomy" id="52586"/>
    <lineage>
        <taxon>Eukaryota</taxon>
        <taxon>Fungi</taxon>
        <taxon>Dikarya</taxon>
        <taxon>Ascomycota</taxon>
        <taxon>Pezizomycotina</taxon>
        <taxon>Leotiomycetes</taxon>
        <taxon>Erysiphales</taxon>
        <taxon>Erysiphaceae</taxon>
        <taxon>Erysiphe</taxon>
    </lineage>
</organism>
<dbReference type="STRING" id="52586.A0A0B1P598"/>
<comment type="caution">
    <text evidence="2">The sequence shown here is derived from an EMBL/GenBank/DDBJ whole genome shotgun (WGS) entry which is preliminary data.</text>
</comment>
<gene>
    <name evidence="2" type="ORF">EV44_g3445</name>
</gene>
<evidence type="ECO:0000313" key="3">
    <source>
        <dbReference type="Proteomes" id="UP000030854"/>
    </source>
</evidence>
<dbReference type="AlphaFoldDB" id="A0A0B1P598"/>
<dbReference type="HOGENOM" id="CLU_676513_0_0_1"/>
<feature type="compositionally biased region" description="Polar residues" evidence="1">
    <location>
        <begin position="264"/>
        <end position="285"/>
    </location>
</feature>
<proteinExistence type="predicted"/>
<feature type="region of interest" description="Disordered" evidence="1">
    <location>
        <begin position="253"/>
        <end position="286"/>
    </location>
</feature>
<name>A0A0B1P598_UNCNE</name>
<protein>
    <submittedName>
        <fullName evidence="2">Uncharacterized protein</fullName>
    </submittedName>
</protein>
<dbReference type="Proteomes" id="UP000030854">
    <property type="component" value="Unassembled WGS sequence"/>
</dbReference>
<keyword evidence="3" id="KW-1185">Reference proteome</keyword>
<evidence type="ECO:0000256" key="1">
    <source>
        <dbReference type="SAM" id="MobiDB-lite"/>
    </source>
</evidence>
<sequence length="407" mass="46426">MVLLMDPQSIDRRMDRYALDALQNWEQSCLKNIIYDRVPQFGESIMTYTIQEQFSEIQNTARRHLNPHYDLHRTRDQNRVCQSPDQGKINIQTQRYVHETDRELWNEPLKVHFEDQKDADCSLDQFARLNASNNTSSGNMQSNACELGVQLESFSLGPSKKRQRINLEEILIEETSKTTGTTNNDPDLARSIKQAKKMKKALKHLGEIVGREGYRPTNYIDLAKRISIPINLLELWQVNPDAAKEFRRLSTRVNKKKGKRSPTELFSNSVNNYHPRSFTNTQSSSSERKAFRVPVVAQAKANGKIMKLCLGTRGFSGLTMNTADGGATELSHFVSFRIGVCGIWRRIDAFVRPVVKKGGELDLHLLLGLPWLHEVNASIYIRDSKIIVGDSRLKEQIVEIQGPKFAA</sequence>
<evidence type="ECO:0000313" key="2">
    <source>
        <dbReference type="EMBL" id="KHJ33458.1"/>
    </source>
</evidence>
<accession>A0A0B1P598</accession>
<dbReference type="EMBL" id="JNVN01001414">
    <property type="protein sequence ID" value="KHJ33458.1"/>
    <property type="molecule type" value="Genomic_DNA"/>
</dbReference>
<reference evidence="2 3" key="1">
    <citation type="journal article" date="2014" name="BMC Genomics">
        <title>Adaptive genomic structural variation in the grape powdery mildew pathogen, Erysiphe necator.</title>
        <authorList>
            <person name="Jones L."/>
            <person name="Riaz S."/>
            <person name="Morales-Cruz A."/>
            <person name="Amrine K.C."/>
            <person name="McGuire B."/>
            <person name="Gubler W.D."/>
            <person name="Walker M.A."/>
            <person name="Cantu D."/>
        </authorList>
    </citation>
    <scope>NUCLEOTIDE SEQUENCE [LARGE SCALE GENOMIC DNA]</scope>
    <source>
        <strain evidence="3">c</strain>
    </source>
</reference>